<dbReference type="InterPro" id="IPR011764">
    <property type="entry name" value="Biotin_carboxylation_dom"/>
</dbReference>
<protein>
    <recommendedName>
        <fullName evidence="2 9">Pyruvate carboxylase</fullName>
        <ecNumber evidence="2 9">6.4.1.1</ecNumber>
    </recommendedName>
</protein>
<dbReference type="Gene3D" id="3.30.470.20">
    <property type="entry name" value="ATP-grasp fold, B domain"/>
    <property type="match status" value="1"/>
</dbReference>
<evidence type="ECO:0000259" key="17">
    <source>
        <dbReference type="PROSITE" id="PS50991"/>
    </source>
</evidence>
<dbReference type="STRING" id="1293598.IV56_GL001468"/>
<dbReference type="NCBIfam" id="NF009554">
    <property type="entry name" value="PRK12999.1"/>
    <property type="match status" value="1"/>
</dbReference>
<evidence type="ECO:0000256" key="4">
    <source>
        <dbReference type="ARBA" id="ARBA00022723"/>
    </source>
</evidence>
<evidence type="ECO:0000256" key="1">
    <source>
        <dbReference type="ARBA" id="ARBA00001953"/>
    </source>
</evidence>
<name>A0A0R2N1S9_9LACO</name>
<dbReference type="EMBL" id="JQCE01000005">
    <property type="protein sequence ID" value="KRO18336.1"/>
    <property type="molecule type" value="Genomic_DNA"/>
</dbReference>
<evidence type="ECO:0000256" key="6">
    <source>
        <dbReference type="ARBA" id="ARBA00022840"/>
    </source>
</evidence>
<feature type="domain" description="ATP-grasp" evidence="15">
    <location>
        <begin position="120"/>
        <end position="316"/>
    </location>
</feature>
<dbReference type="PANTHER" id="PTHR43778">
    <property type="entry name" value="PYRUVATE CARBOXYLASE"/>
    <property type="match status" value="1"/>
</dbReference>
<evidence type="ECO:0000313" key="19">
    <source>
        <dbReference type="Proteomes" id="UP000050969"/>
    </source>
</evidence>
<proteinExistence type="predicted"/>
<feature type="binding site" description="via carbamate group" evidence="12">
    <location>
        <position position="706"/>
    </location>
    <ligand>
        <name>Mn(2+)</name>
        <dbReference type="ChEBI" id="CHEBI:29035"/>
    </ligand>
</feature>
<dbReference type="PROSITE" id="PS00867">
    <property type="entry name" value="CPSASE_2"/>
    <property type="match status" value="1"/>
</dbReference>
<comment type="caution">
    <text evidence="18">The sequence shown here is derived from an EMBL/GenBank/DDBJ whole genome shotgun (WGS) entry which is preliminary data.</text>
</comment>
<dbReference type="FunFam" id="3.30.1490.20:FF:000003">
    <property type="entry name" value="acetyl-CoA carboxylase isoform X1"/>
    <property type="match status" value="1"/>
</dbReference>
<dbReference type="Pfam" id="PF02785">
    <property type="entry name" value="Biotin_carb_C"/>
    <property type="match status" value="1"/>
</dbReference>
<dbReference type="Gene3D" id="2.40.50.100">
    <property type="match status" value="1"/>
</dbReference>
<dbReference type="PIRSF" id="PIRSF001594">
    <property type="entry name" value="Pyruv_carbox"/>
    <property type="match status" value="1"/>
</dbReference>
<evidence type="ECO:0000256" key="11">
    <source>
        <dbReference type="PIRSR" id="PIRSR001594-2"/>
    </source>
</evidence>
<dbReference type="InterPro" id="IPR011054">
    <property type="entry name" value="Rudment_hybrid_motif"/>
</dbReference>
<feature type="active site" evidence="10">
    <location>
        <position position="291"/>
    </location>
</feature>
<dbReference type="InterPro" id="IPR003379">
    <property type="entry name" value="Carboxylase_cons_dom"/>
</dbReference>
<dbReference type="PROSITE" id="PS00866">
    <property type="entry name" value="CPSASE_1"/>
    <property type="match status" value="1"/>
</dbReference>
<organism evidence="18 19">
    <name type="scientific">Lacticaseibacillus saniviri JCM 17471 = DSM 24301</name>
    <dbReference type="NCBI Taxonomy" id="1293598"/>
    <lineage>
        <taxon>Bacteria</taxon>
        <taxon>Bacillati</taxon>
        <taxon>Bacillota</taxon>
        <taxon>Bacilli</taxon>
        <taxon>Lactobacillales</taxon>
        <taxon>Lactobacillaceae</taxon>
        <taxon>Lacticaseibacillus</taxon>
    </lineage>
</organism>
<keyword evidence="18" id="KW-0670">Pyruvate</keyword>
<dbReference type="SUPFAM" id="SSF52440">
    <property type="entry name" value="PreATP-grasp domain"/>
    <property type="match status" value="1"/>
</dbReference>
<dbReference type="PATRIC" id="fig|1293598.4.peg.1533"/>
<evidence type="ECO:0000259" key="16">
    <source>
        <dbReference type="PROSITE" id="PS50979"/>
    </source>
</evidence>
<dbReference type="EC" id="6.4.1.1" evidence="2 9"/>
<dbReference type="PROSITE" id="PS50991">
    <property type="entry name" value="PYR_CT"/>
    <property type="match status" value="1"/>
</dbReference>
<feature type="domain" description="Biotin carboxylation" evidence="16">
    <location>
        <begin position="1"/>
        <end position="451"/>
    </location>
</feature>
<dbReference type="RefSeq" id="WP_056992163.1">
    <property type="nucleotide sequence ID" value="NZ_JQCE01000005.1"/>
</dbReference>
<dbReference type="InterPro" id="IPR011761">
    <property type="entry name" value="ATP-grasp"/>
</dbReference>
<dbReference type="GO" id="GO:0005524">
    <property type="term" value="F:ATP binding"/>
    <property type="evidence" value="ECO:0007669"/>
    <property type="project" value="UniProtKB-UniRule"/>
</dbReference>
<evidence type="ECO:0000256" key="8">
    <source>
        <dbReference type="ARBA" id="ARBA00023267"/>
    </source>
</evidence>
<keyword evidence="3 9" id="KW-0436">Ligase</keyword>
<dbReference type="InterPro" id="IPR016185">
    <property type="entry name" value="PreATP-grasp_dom_sf"/>
</dbReference>
<dbReference type="GO" id="GO:0046872">
    <property type="term" value="F:metal ion binding"/>
    <property type="evidence" value="ECO:0007669"/>
    <property type="project" value="UniProtKB-KW"/>
</dbReference>
<dbReference type="InterPro" id="IPR005930">
    <property type="entry name" value="Pyruv_COase"/>
</dbReference>
<feature type="binding site" evidence="11">
    <location>
        <position position="869"/>
    </location>
    <ligand>
        <name>substrate</name>
    </ligand>
</feature>
<dbReference type="SUPFAM" id="SSF51569">
    <property type="entry name" value="Aldolase"/>
    <property type="match status" value="1"/>
</dbReference>
<feature type="modified residue" description="N6-carboxylysine" evidence="13">
    <location>
        <position position="706"/>
    </location>
</feature>
<evidence type="ECO:0000256" key="12">
    <source>
        <dbReference type="PIRSR" id="PIRSR001594-3"/>
    </source>
</evidence>
<dbReference type="Pfam" id="PF00364">
    <property type="entry name" value="Biotin_lipoyl"/>
    <property type="match status" value="1"/>
</dbReference>
<gene>
    <name evidence="18" type="ORF">IV56_GL001468</name>
</gene>
<dbReference type="InterPro" id="IPR005482">
    <property type="entry name" value="Biotin_COase_C"/>
</dbReference>
<feature type="binding site" evidence="11">
    <location>
        <position position="609"/>
    </location>
    <ligand>
        <name>substrate</name>
    </ligand>
</feature>
<keyword evidence="19" id="KW-1185">Reference proteome</keyword>
<keyword evidence="6 9" id="KW-0067">ATP-binding</keyword>
<dbReference type="CDD" id="cd06850">
    <property type="entry name" value="biotinyl_domain"/>
    <property type="match status" value="1"/>
</dbReference>
<feature type="domain" description="Lipoyl-binding" evidence="14">
    <location>
        <begin position="1061"/>
        <end position="1139"/>
    </location>
</feature>
<comment type="catalytic activity">
    <reaction evidence="9">
        <text>hydrogencarbonate + pyruvate + ATP = oxaloacetate + ADP + phosphate + H(+)</text>
        <dbReference type="Rhea" id="RHEA:20844"/>
        <dbReference type="ChEBI" id="CHEBI:15361"/>
        <dbReference type="ChEBI" id="CHEBI:15378"/>
        <dbReference type="ChEBI" id="CHEBI:16452"/>
        <dbReference type="ChEBI" id="CHEBI:17544"/>
        <dbReference type="ChEBI" id="CHEBI:30616"/>
        <dbReference type="ChEBI" id="CHEBI:43474"/>
        <dbReference type="ChEBI" id="CHEBI:456216"/>
        <dbReference type="EC" id="6.4.1.1"/>
    </reaction>
</comment>
<evidence type="ECO:0000313" key="18">
    <source>
        <dbReference type="EMBL" id="KRO18336.1"/>
    </source>
</evidence>
<dbReference type="InterPro" id="IPR013785">
    <property type="entry name" value="Aldolase_TIM"/>
</dbReference>
<feature type="binding site" evidence="12">
    <location>
        <position position="737"/>
    </location>
    <ligand>
        <name>Mn(2+)</name>
        <dbReference type="ChEBI" id="CHEBI:29035"/>
    </ligand>
</feature>
<dbReference type="SUPFAM" id="SSF51246">
    <property type="entry name" value="Rudiment single hybrid motif"/>
    <property type="match status" value="1"/>
</dbReference>
<dbReference type="InterPro" id="IPR005479">
    <property type="entry name" value="CPAse_ATP-bd"/>
</dbReference>
<dbReference type="SUPFAM" id="SSF51230">
    <property type="entry name" value="Single hybrid motif"/>
    <property type="match status" value="1"/>
</dbReference>
<keyword evidence="4 12" id="KW-0479">Metal-binding</keyword>
<evidence type="ECO:0000256" key="9">
    <source>
        <dbReference type="PIRNR" id="PIRNR001594"/>
    </source>
</evidence>
<dbReference type="Gene3D" id="3.20.20.70">
    <property type="entry name" value="Aldolase class I"/>
    <property type="match status" value="1"/>
</dbReference>
<dbReference type="SUPFAM" id="SSF56059">
    <property type="entry name" value="Glutathione synthetase ATP-binding domain-like"/>
    <property type="match status" value="1"/>
</dbReference>
<dbReference type="InterPro" id="IPR000089">
    <property type="entry name" value="Biotin_lipoyl"/>
</dbReference>
<dbReference type="GO" id="GO:0004736">
    <property type="term" value="F:pyruvate carboxylase activity"/>
    <property type="evidence" value="ECO:0007669"/>
    <property type="project" value="UniProtKB-EC"/>
</dbReference>
<dbReference type="PANTHER" id="PTHR43778:SF2">
    <property type="entry name" value="PYRUVATE CARBOXYLASE, MITOCHONDRIAL"/>
    <property type="match status" value="1"/>
</dbReference>
<feature type="binding site" evidence="11">
    <location>
        <position position="200"/>
    </location>
    <ligand>
        <name>ATP</name>
        <dbReference type="ChEBI" id="CHEBI:30616"/>
    </ligand>
</feature>
<evidence type="ECO:0000256" key="3">
    <source>
        <dbReference type="ARBA" id="ARBA00022598"/>
    </source>
</evidence>
<evidence type="ECO:0000256" key="2">
    <source>
        <dbReference type="ARBA" id="ARBA00013057"/>
    </source>
</evidence>
<keyword evidence="5 9" id="KW-0547">Nucleotide-binding</keyword>
<dbReference type="Pfam" id="PF00289">
    <property type="entry name" value="Biotin_carb_N"/>
    <property type="match status" value="1"/>
</dbReference>
<dbReference type="InterPro" id="IPR005481">
    <property type="entry name" value="BC-like_N"/>
</dbReference>
<keyword evidence="7" id="KW-0464">Manganese</keyword>
<evidence type="ECO:0000256" key="10">
    <source>
        <dbReference type="PIRSR" id="PIRSR001594-1"/>
    </source>
</evidence>
<dbReference type="AlphaFoldDB" id="A0A0R2N1S9"/>
<feature type="binding site" evidence="12">
    <location>
        <position position="537"/>
    </location>
    <ligand>
        <name>Mn(2+)</name>
        <dbReference type="ChEBI" id="CHEBI:29035"/>
    </ligand>
</feature>
<dbReference type="NCBIfam" id="NF006761">
    <property type="entry name" value="PRK09282.1"/>
    <property type="match status" value="1"/>
</dbReference>
<feature type="binding site" evidence="12">
    <location>
        <position position="735"/>
    </location>
    <ligand>
        <name>Mn(2+)</name>
        <dbReference type="ChEBI" id="CHEBI:29035"/>
    </ligand>
</feature>
<dbReference type="Gene3D" id="3.10.600.10">
    <property type="entry name" value="pyruvate carboxylase f1077a mutant domain"/>
    <property type="match status" value="1"/>
</dbReference>
<dbReference type="InterPro" id="IPR000891">
    <property type="entry name" value="PYR_CT"/>
</dbReference>
<dbReference type="PROSITE" id="PS50979">
    <property type="entry name" value="BC"/>
    <property type="match status" value="1"/>
</dbReference>
<feature type="modified residue" description="N6-biotinyllysine" evidence="13">
    <location>
        <position position="1105"/>
    </location>
</feature>
<sequence>MHKVLVANRGEIAIRIFRASEELGLKTVGIYAAEDELSIHRFKAQESYQVGAGKAPIAAYLDMDDIIRIAKESGADAIHPGYGLLSENAEFARKVAAAGLTFVGPRPELLDMFGDKVAAKEAAHQAGLQTIPGTPEPTRDFDEIRAFTQEHGFPVMLKSASGGGGRGMRIVHSAEELEAVYPNAVSEAKQSFGDDRMYVEKYIKAAKHIEVQVMGDQHDHLVHLFERDCSVQRRNQKVIEIAPAVGLPEALRAEICDAAVKLMAHVHYENAGTVEFLVEDGQFYFIEVNPRVQVEHTITELITGLDIVQTQLRVAAGEDLFADIKFPHQDQIEYQGAAIQCRITTEDPSNNFMPDTGTIGTYRSPGGFGVRLDVGNAYAGAVVSPFFDSLLVKASVHGVDFDAAIHKMLRVLHEFRITGVKTNLRFLENVLQSPVFDSGAAMTTFLDTTPELFNIKQQASASTQLLQYIGDITVNGFPGLDHHDQKYYADDHYRPLATQAKKADSLPQLLQQQGAQAVTDWVKQQDRVLLTDTTFRDAHQSLFATRMRTHDMLKIAPEMAAGLPHLFSSEMWGGATFDVAYRFLNEDPWQRLKQLRQAMPNTLLQMLFRGSNAVGYQNYPDNVIKQFIISAADAGIDVFRIFDSLNWVPQLTHSIDAVKQTGKIAEGTLCYTGDILTDSHPQYSLQYYVDLAKSLVDAGADMLAIKDMAGLLKPEAAYRLVASLKDAVDVPVHLHTHDTTGNGISTYLRAIDAGVDIVDVAQSSFSGTTSQPSMESLYYALSDHARQPELDIEAAEHIDQYFQAIRPYYADFGNQITSPLTEIYRIQMPGGQYSNLQQQAKGLGITDFNAVKKMYATVNEMFGDIVKVTPSSKVVGDMALFMVQNALTPEQVMAQGETIDFPESVVAFFKGDLGQPAAGFPKALQQLVLKGQTPLIDRPGALAPAVDFEAIKQQLIESGLDNPTMEDVLSAILYPDVYRTYRQQQDQFGPVTVLDSPTYFQGMRLGETVQVQLKAGQSLIMRLDTIGEPDAQGKRTLYFTVNGQKRELQVTDAHYQHHDATVQLAEPTASDQIGAPMAGRILTIQASVDQVVKAGDVLFTTEAMKMETTVHAPFTGRLTHLYVEAGELVASQQLLAIFKPVAESEVN</sequence>
<evidence type="ECO:0000256" key="13">
    <source>
        <dbReference type="PIRSR" id="PIRSR001594-4"/>
    </source>
</evidence>
<dbReference type="Pfam" id="PF00682">
    <property type="entry name" value="HMGL-like"/>
    <property type="match status" value="1"/>
</dbReference>
<dbReference type="SMART" id="SM00878">
    <property type="entry name" value="Biotin_carb_C"/>
    <property type="match status" value="1"/>
</dbReference>
<feature type="binding site" evidence="11">
    <location>
        <position position="116"/>
    </location>
    <ligand>
        <name>ATP</name>
        <dbReference type="ChEBI" id="CHEBI:30616"/>
    </ligand>
</feature>
<dbReference type="InterPro" id="IPR055268">
    <property type="entry name" value="PCB-like"/>
</dbReference>
<dbReference type="SUPFAM" id="SSF89000">
    <property type="entry name" value="post-HMGL domain-like"/>
    <property type="match status" value="1"/>
</dbReference>
<dbReference type="CDD" id="cd07937">
    <property type="entry name" value="DRE_TIM_PC_TC_5S"/>
    <property type="match status" value="1"/>
</dbReference>
<dbReference type="Proteomes" id="UP000050969">
    <property type="component" value="Unassembled WGS sequence"/>
</dbReference>
<dbReference type="GO" id="GO:0006094">
    <property type="term" value="P:gluconeogenesis"/>
    <property type="evidence" value="ECO:0007669"/>
    <property type="project" value="InterPro"/>
</dbReference>
<dbReference type="PROSITE" id="PS50968">
    <property type="entry name" value="BIOTINYL_LIPOYL"/>
    <property type="match status" value="1"/>
</dbReference>
<evidence type="ECO:0000256" key="5">
    <source>
        <dbReference type="ARBA" id="ARBA00022741"/>
    </source>
</evidence>
<dbReference type="FunFam" id="3.20.20.70:FF:000033">
    <property type="entry name" value="Pyruvate carboxylase"/>
    <property type="match status" value="1"/>
</dbReference>
<evidence type="ECO:0000259" key="15">
    <source>
        <dbReference type="PROSITE" id="PS50975"/>
    </source>
</evidence>
<comment type="cofactor">
    <cofactor evidence="1 9">
        <name>biotin</name>
        <dbReference type="ChEBI" id="CHEBI:57586"/>
    </cofactor>
</comment>
<evidence type="ECO:0000256" key="7">
    <source>
        <dbReference type="ARBA" id="ARBA00023211"/>
    </source>
</evidence>
<dbReference type="GO" id="GO:0005737">
    <property type="term" value="C:cytoplasm"/>
    <property type="evidence" value="ECO:0007669"/>
    <property type="project" value="TreeGrafter"/>
</dbReference>
<feature type="domain" description="Pyruvate carboxyltransferase" evidence="17">
    <location>
        <begin position="528"/>
        <end position="796"/>
    </location>
</feature>
<dbReference type="InterPro" id="IPR011053">
    <property type="entry name" value="Single_hybrid_motif"/>
</dbReference>
<reference evidence="18 19" key="1">
    <citation type="journal article" date="2015" name="Genome Announc.">
        <title>Expanding the biotechnology potential of lactobacilli through comparative genomics of 213 strains and associated genera.</title>
        <authorList>
            <person name="Sun Z."/>
            <person name="Harris H.M."/>
            <person name="McCann A."/>
            <person name="Guo C."/>
            <person name="Argimon S."/>
            <person name="Zhang W."/>
            <person name="Yang X."/>
            <person name="Jeffery I.B."/>
            <person name="Cooney J.C."/>
            <person name="Kagawa T.F."/>
            <person name="Liu W."/>
            <person name="Song Y."/>
            <person name="Salvetti E."/>
            <person name="Wrobel A."/>
            <person name="Rasinkangas P."/>
            <person name="Parkhill J."/>
            <person name="Rea M.C."/>
            <person name="O'Sullivan O."/>
            <person name="Ritari J."/>
            <person name="Douillard F.P."/>
            <person name="Paul Ross R."/>
            <person name="Yang R."/>
            <person name="Briner A.E."/>
            <person name="Felis G.E."/>
            <person name="de Vos W.M."/>
            <person name="Barrangou R."/>
            <person name="Klaenhammer T.R."/>
            <person name="Caufield P.W."/>
            <person name="Cui Y."/>
            <person name="Zhang H."/>
            <person name="O'Toole P.W."/>
        </authorList>
    </citation>
    <scope>NUCLEOTIDE SEQUENCE [LARGE SCALE GENOMIC DNA]</scope>
    <source>
        <strain evidence="18 19">DSM 24301</strain>
    </source>
</reference>
<evidence type="ECO:0000259" key="14">
    <source>
        <dbReference type="PROSITE" id="PS50968"/>
    </source>
</evidence>
<comment type="function">
    <text evidence="9">Catalyzes a 2-step reaction, involving the ATP-dependent carboxylation of the covalently attached biotin in the first step and the transfer of the carboxyl group to pyruvate in the second.</text>
</comment>
<accession>A0A0R2N1S9</accession>
<dbReference type="Pfam" id="PF02436">
    <property type="entry name" value="PYC_OADA"/>
    <property type="match status" value="1"/>
</dbReference>
<dbReference type="PROSITE" id="PS50975">
    <property type="entry name" value="ATP_GRASP"/>
    <property type="match status" value="1"/>
</dbReference>
<dbReference type="NCBIfam" id="TIGR01235">
    <property type="entry name" value="pyruv_carbox"/>
    <property type="match status" value="1"/>
</dbReference>
<keyword evidence="8 9" id="KW-0092">Biotin</keyword>
<dbReference type="FunFam" id="3.40.50.20:FF:000010">
    <property type="entry name" value="Propionyl-CoA carboxylase subunit alpha"/>
    <property type="match status" value="1"/>
</dbReference>
<dbReference type="Pfam" id="PF02786">
    <property type="entry name" value="CPSase_L_D2"/>
    <property type="match status" value="1"/>
</dbReference>